<dbReference type="Proteomes" id="UP000037069">
    <property type="component" value="Unassembled WGS sequence"/>
</dbReference>
<sequence length="440" mass="50424">MNYQLIFKIFLLITNILIIKGDRHKHNRFNYNEYYSQLYPMTYDYLGNCYVDAAHHKGHCIRYQECESAVKAWEKHQQFPFTCYYYNSYDHFICCPEAFIKPKRKSTTPYERSLNSYYLYHNNPFLVNRFSNQLTAQEQRISEKECALMYNNPAYHQLAAHYHHRSKRNSNTDSEVKDQDSLEPVFEETVQKVKVSKTQAVGGVPTNPEEFPYMCALGWRKFSSKHAENSYNCGCVLIARKYVLTVAHCATLGGETPSIVRLGGVDLDEPEAEIIKIQRIIQHPDYKPPMAYNDIAIVELKKSSRYTPACLWSNVGLPQETLTAMGYGHTKFAGTISNTLLKVYLKVLTNQDCNVYYTKNDKLNMGISLGQICAGDPQGKMDTCQGDSGGPLVMNESKYNTIVPYVVGLTSFGEGCASNVPSVYTRISHFIDWIEENVWK</sequence>
<dbReference type="OrthoDB" id="10004439at2759"/>
<gene>
    <name evidence="10" type="ORF">FF38_03663</name>
</gene>
<dbReference type="Pfam" id="PF00089">
    <property type="entry name" value="Trypsin"/>
    <property type="match status" value="1"/>
</dbReference>
<keyword evidence="5" id="KW-0720">Serine protease</keyword>
<keyword evidence="7" id="KW-1015">Disulfide bond</keyword>
<dbReference type="EMBL" id="JRES01000232">
    <property type="protein sequence ID" value="KNC33133.1"/>
    <property type="molecule type" value="Genomic_DNA"/>
</dbReference>
<dbReference type="GO" id="GO:0005576">
    <property type="term" value="C:extracellular region"/>
    <property type="evidence" value="ECO:0007669"/>
    <property type="project" value="UniProtKB-SubCell"/>
</dbReference>
<protein>
    <submittedName>
        <fullName evidence="10">Serine protease snake</fullName>
    </submittedName>
</protein>
<evidence type="ECO:0000256" key="7">
    <source>
        <dbReference type="ARBA" id="ARBA00023157"/>
    </source>
</evidence>
<evidence type="ECO:0000313" key="10">
    <source>
        <dbReference type="EMBL" id="KNC33133.1"/>
    </source>
</evidence>
<evidence type="ECO:0000259" key="9">
    <source>
        <dbReference type="PROSITE" id="PS50240"/>
    </source>
</evidence>
<dbReference type="InterPro" id="IPR033116">
    <property type="entry name" value="TRYPSIN_SER"/>
</dbReference>
<evidence type="ECO:0000256" key="8">
    <source>
        <dbReference type="SAM" id="SignalP"/>
    </source>
</evidence>
<dbReference type="OMA" id="YQECESA"/>
<dbReference type="PANTHER" id="PTHR24260:SF135">
    <property type="entry name" value="CLIP DOMAIN-CONTAINING SERINE PROTEASE-RELATED"/>
    <property type="match status" value="1"/>
</dbReference>
<keyword evidence="3 10" id="KW-0645">Protease</keyword>
<evidence type="ECO:0000256" key="1">
    <source>
        <dbReference type="ARBA" id="ARBA00004613"/>
    </source>
</evidence>
<dbReference type="FunFam" id="2.40.10.10:FF:000047">
    <property type="entry name" value="Trypsin eta"/>
    <property type="match status" value="1"/>
</dbReference>
<evidence type="ECO:0000256" key="4">
    <source>
        <dbReference type="ARBA" id="ARBA00022801"/>
    </source>
</evidence>
<dbReference type="GO" id="GO:0016485">
    <property type="term" value="P:protein processing"/>
    <property type="evidence" value="ECO:0007669"/>
    <property type="project" value="UniProtKB-ARBA"/>
</dbReference>
<dbReference type="SMART" id="SM00020">
    <property type="entry name" value="Tryp_SPc"/>
    <property type="match status" value="1"/>
</dbReference>
<reference evidence="10 11" key="1">
    <citation type="journal article" date="2015" name="Nat. Commun.">
        <title>Lucilia cuprina genome unlocks parasitic fly biology to underpin future interventions.</title>
        <authorList>
            <person name="Anstead C.A."/>
            <person name="Korhonen P.K."/>
            <person name="Young N.D."/>
            <person name="Hall R.S."/>
            <person name="Jex A.R."/>
            <person name="Murali S.C."/>
            <person name="Hughes D.S."/>
            <person name="Lee S.F."/>
            <person name="Perry T."/>
            <person name="Stroehlein A.J."/>
            <person name="Ansell B.R."/>
            <person name="Breugelmans B."/>
            <person name="Hofmann A."/>
            <person name="Qu J."/>
            <person name="Dugan S."/>
            <person name="Lee S.L."/>
            <person name="Chao H."/>
            <person name="Dinh H."/>
            <person name="Han Y."/>
            <person name="Doddapaneni H.V."/>
            <person name="Worley K.C."/>
            <person name="Muzny D.M."/>
            <person name="Ioannidis P."/>
            <person name="Waterhouse R.M."/>
            <person name="Zdobnov E.M."/>
            <person name="James P.J."/>
            <person name="Bagnall N.H."/>
            <person name="Kotze A.C."/>
            <person name="Gibbs R.A."/>
            <person name="Richards S."/>
            <person name="Batterham P."/>
            <person name="Gasser R.B."/>
        </authorList>
    </citation>
    <scope>NUCLEOTIDE SEQUENCE [LARGE SCALE GENOMIC DNA]</scope>
    <source>
        <strain evidence="10 11">LS</strain>
        <tissue evidence="10">Full body</tissue>
    </source>
</reference>
<evidence type="ECO:0000256" key="6">
    <source>
        <dbReference type="ARBA" id="ARBA00023145"/>
    </source>
</evidence>
<dbReference type="SUPFAM" id="SSF50494">
    <property type="entry name" value="Trypsin-like serine proteases"/>
    <property type="match status" value="1"/>
</dbReference>
<dbReference type="AlphaFoldDB" id="A0A0L0CL94"/>
<accession>A0A0L0CL94</accession>
<evidence type="ECO:0000256" key="5">
    <source>
        <dbReference type="ARBA" id="ARBA00022825"/>
    </source>
</evidence>
<feature type="chain" id="PRO_5005536609" evidence="8">
    <location>
        <begin position="22"/>
        <end position="440"/>
    </location>
</feature>
<keyword evidence="11" id="KW-1185">Reference proteome</keyword>
<dbReference type="GO" id="GO:0004252">
    <property type="term" value="F:serine-type endopeptidase activity"/>
    <property type="evidence" value="ECO:0007669"/>
    <property type="project" value="InterPro"/>
</dbReference>
<dbReference type="PANTHER" id="PTHR24260">
    <property type="match status" value="1"/>
</dbReference>
<proteinExistence type="predicted"/>
<dbReference type="InterPro" id="IPR001254">
    <property type="entry name" value="Trypsin_dom"/>
</dbReference>
<keyword evidence="8" id="KW-0732">Signal</keyword>
<dbReference type="InterPro" id="IPR009003">
    <property type="entry name" value="Peptidase_S1_PA"/>
</dbReference>
<dbReference type="STRING" id="7375.A0A0L0CL94"/>
<comment type="subcellular location">
    <subcellularLocation>
        <location evidence="1">Secreted</location>
    </subcellularLocation>
</comment>
<keyword evidence="6" id="KW-0865">Zymogen</keyword>
<dbReference type="PROSITE" id="PS00135">
    <property type="entry name" value="TRYPSIN_SER"/>
    <property type="match status" value="1"/>
</dbReference>
<comment type="caution">
    <text evidence="10">The sequence shown here is derived from an EMBL/GenBank/DDBJ whole genome shotgun (WGS) entry which is preliminary data.</text>
</comment>
<dbReference type="PROSITE" id="PS50240">
    <property type="entry name" value="TRYPSIN_DOM"/>
    <property type="match status" value="1"/>
</dbReference>
<feature type="domain" description="Peptidase S1" evidence="9">
    <location>
        <begin position="200"/>
        <end position="439"/>
    </location>
</feature>
<evidence type="ECO:0000256" key="2">
    <source>
        <dbReference type="ARBA" id="ARBA00022525"/>
    </source>
</evidence>
<feature type="signal peptide" evidence="8">
    <location>
        <begin position="1"/>
        <end position="21"/>
    </location>
</feature>
<organism evidence="10 11">
    <name type="scientific">Lucilia cuprina</name>
    <name type="common">Green bottle fly</name>
    <name type="synonym">Australian sheep blowfly</name>
    <dbReference type="NCBI Taxonomy" id="7375"/>
    <lineage>
        <taxon>Eukaryota</taxon>
        <taxon>Metazoa</taxon>
        <taxon>Ecdysozoa</taxon>
        <taxon>Arthropoda</taxon>
        <taxon>Hexapoda</taxon>
        <taxon>Insecta</taxon>
        <taxon>Pterygota</taxon>
        <taxon>Neoptera</taxon>
        <taxon>Endopterygota</taxon>
        <taxon>Diptera</taxon>
        <taxon>Brachycera</taxon>
        <taxon>Muscomorpha</taxon>
        <taxon>Oestroidea</taxon>
        <taxon>Calliphoridae</taxon>
        <taxon>Luciliinae</taxon>
        <taxon>Lucilia</taxon>
    </lineage>
</organism>
<evidence type="ECO:0000256" key="3">
    <source>
        <dbReference type="ARBA" id="ARBA00022670"/>
    </source>
</evidence>
<keyword evidence="2" id="KW-0964">Secreted</keyword>
<dbReference type="CDD" id="cd00190">
    <property type="entry name" value="Tryp_SPc"/>
    <property type="match status" value="1"/>
</dbReference>
<dbReference type="InterPro" id="IPR001314">
    <property type="entry name" value="Peptidase_S1A"/>
</dbReference>
<dbReference type="Gene3D" id="2.40.10.10">
    <property type="entry name" value="Trypsin-like serine proteases"/>
    <property type="match status" value="1"/>
</dbReference>
<dbReference type="InterPro" id="IPR051333">
    <property type="entry name" value="CLIP_Serine_Protease"/>
</dbReference>
<name>A0A0L0CL94_LUCCU</name>
<keyword evidence="4" id="KW-0378">Hydrolase</keyword>
<dbReference type="PRINTS" id="PR00722">
    <property type="entry name" value="CHYMOTRYPSIN"/>
</dbReference>
<evidence type="ECO:0000313" key="11">
    <source>
        <dbReference type="Proteomes" id="UP000037069"/>
    </source>
</evidence>
<dbReference type="InterPro" id="IPR043504">
    <property type="entry name" value="Peptidase_S1_PA_chymotrypsin"/>
</dbReference>